<sequence>MNSVVNFRDIGGFPTQQGTSVKTGHFFRSGELVNIAQADQQKLVEDYQIKRIYDFRSAAETQERPDDSIQGTNYLHIDILADIQAQTASLEGMLKTVGSPDAAMDMAYKEMVLSNSGRKGYQTFFENFLSYPQEAILFHCFAGKDRTGIGAALILSALGVEHSYILEDYLKTNEQRKAANEQIIAQYQANGTPPAEIQQLETLLYVKKEYLATALQAIEKEFGSVEGYLKEGLGLPLSAKKDML</sequence>
<dbReference type="Gene3D" id="3.90.190.10">
    <property type="entry name" value="Protein tyrosine phosphatase superfamily"/>
    <property type="match status" value="1"/>
</dbReference>
<dbReference type="GO" id="GO:0004721">
    <property type="term" value="F:phosphoprotein phosphatase activity"/>
    <property type="evidence" value="ECO:0007669"/>
    <property type="project" value="InterPro"/>
</dbReference>
<evidence type="ECO:0000313" key="3">
    <source>
        <dbReference type="EMBL" id="TKK71265.1"/>
    </source>
</evidence>
<evidence type="ECO:0000256" key="1">
    <source>
        <dbReference type="ARBA" id="ARBA00009580"/>
    </source>
</evidence>
<name>A0A4U3L7K7_ENTFL</name>
<dbReference type="InterPro" id="IPR016130">
    <property type="entry name" value="Tyr_Pase_AS"/>
</dbReference>
<dbReference type="Proteomes" id="UP000305511">
    <property type="component" value="Unassembled WGS sequence"/>
</dbReference>
<dbReference type="InterPro" id="IPR029021">
    <property type="entry name" value="Prot-tyrosine_phosphatase-like"/>
</dbReference>
<evidence type="ECO:0000259" key="2">
    <source>
        <dbReference type="PROSITE" id="PS50056"/>
    </source>
</evidence>
<feature type="non-terminal residue" evidence="3">
    <location>
        <position position="244"/>
    </location>
</feature>
<dbReference type="Pfam" id="PF13350">
    <property type="entry name" value="Y_phosphatase3"/>
    <property type="match status" value="1"/>
</dbReference>
<dbReference type="PANTHER" id="PTHR31126">
    <property type="entry name" value="TYROSINE-PROTEIN PHOSPHATASE"/>
    <property type="match status" value="1"/>
</dbReference>
<dbReference type="SUPFAM" id="SSF52799">
    <property type="entry name" value="(Phosphotyrosine protein) phosphatases II"/>
    <property type="match status" value="1"/>
</dbReference>
<dbReference type="RefSeq" id="WP_137274350.1">
    <property type="nucleotide sequence ID" value="NZ_SIYF01000419.1"/>
</dbReference>
<dbReference type="AlphaFoldDB" id="A0A4U3L7K7"/>
<dbReference type="InterPro" id="IPR026893">
    <property type="entry name" value="Tyr/Ser_Pase_IphP-type"/>
</dbReference>
<accession>A0A4U3L7K7</accession>
<organism evidence="3 4">
    <name type="scientific">Enterococcus faecalis</name>
    <name type="common">Streptococcus faecalis</name>
    <dbReference type="NCBI Taxonomy" id="1351"/>
    <lineage>
        <taxon>Bacteria</taxon>
        <taxon>Bacillati</taxon>
        <taxon>Bacillota</taxon>
        <taxon>Bacilli</taxon>
        <taxon>Lactobacillales</taxon>
        <taxon>Enterococcaceae</taxon>
        <taxon>Enterococcus</taxon>
    </lineage>
</organism>
<feature type="domain" description="Tyrosine specific protein phosphatases" evidence="2">
    <location>
        <begin position="122"/>
        <end position="188"/>
    </location>
</feature>
<dbReference type="InterPro" id="IPR000387">
    <property type="entry name" value="Tyr_Pase_dom"/>
</dbReference>
<evidence type="ECO:0000313" key="4">
    <source>
        <dbReference type="Proteomes" id="UP000305511"/>
    </source>
</evidence>
<dbReference type="EMBL" id="SIYF01000419">
    <property type="protein sequence ID" value="TKK71265.1"/>
    <property type="molecule type" value="Genomic_DNA"/>
</dbReference>
<dbReference type="PROSITE" id="PS00383">
    <property type="entry name" value="TYR_PHOSPHATASE_1"/>
    <property type="match status" value="1"/>
</dbReference>
<dbReference type="PROSITE" id="PS50056">
    <property type="entry name" value="TYR_PHOSPHATASE_2"/>
    <property type="match status" value="1"/>
</dbReference>
<gene>
    <name evidence="3" type="ORF">EY666_14865</name>
</gene>
<dbReference type="PANTHER" id="PTHR31126:SF1">
    <property type="entry name" value="TYROSINE SPECIFIC PROTEIN PHOSPHATASES DOMAIN-CONTAINING PROTEIN"/>
    <property type="match status" value="1"/>
</dbReference>
<comment type="similarity">
    <text evidence="1">Belongs to the protein-tyrosine phosphatase family.</text>
</comment>
<reference evidence="3 4" key="1">
    <citation type="submission" date="2019-02" db="EMBL/GenBank/DDBJ databases">
        <title>Bacteria dissemination in different level of health care in South Africa: the effectiveness of infections prevention and control.</title>
        <authorList>
            <person name="Shobo C."/>
            <person name="Amoako D.G."/>
            <person name="Allam M."/>
            <person name="Ismail A."/>
            <person name="Bester L.A."/>
            <person name="Essack S.Y."/>
        </authorList>
    </citation>
    <scope>NUCLEOTIDE SEQUENCE [LARGE SCALE GENOMIC DNA]</scope>
    <source>
        <strain evidence="3 4">2SIL2</strain>
    </source>
</reference>
<comment type="caution">
    <text evidence="3">The sequence shown here is derived from an EMBL/GenBank/DDBJ whole genome shotgun (WGS) entry which is preliminary data.</text>
</comment>
<protein>
    <submittedName>
        <fullName evidence="3">Tyrosine-protein phosphatase</fullName>
    </submittedName>
</protein>
<proteinExistence type="inferred from homology"/>